<dbReference type="SMART" id="SM00304">
    <property type="entry name" value="HAMP"/>
    <property type="match status" value="1"/>
</dbReference>
<evidence type="ECO:0000256" key="3">
    <source>
        <dbReference type="PROSITE-ProRule" id="PRU00284"/>
    </source>
</evidence>
<dbReference type="Pfam" id="PF12729">
    <property type="entry name" value="4HB_MCP_1"/>
    <property type="match status" value="1"/>
</dbReference>
<keyword evidence="1" id="KW-0488">Methylation</keyword>
<organism evidence="8 9">
    <name type="scientific">Herbaspirillum chlorophenolicum</name>
    <dbReference type="NCBI Taxonomy" id="211589"/>
    <lineage>
        <taxon>Bacteria</taxon>
        <taxon>Pseudomonadati</taxon>
        <taxon>Pseudomonadota</taxon>
        <taxon>Betaproteobacteria</taxon>
        <taxon>Burkholderiales</taxon>
        <taxon>Oxalobacteraceae</taxon>
        <taxon>Herbaspirillum</taxon>
    </lineage>
</organism>
<protein>
    <submittedName>
        <fullName evidence="8">Methyl-accepting chemotaxis protein</fullName>
    </submittedName>
</protein>
<dbReference type="CDD" id="cd06225">
    <property type="entry name" value="HAMP"/>
    <property type="match status" value="1"/>
</dbReference>
<dbReference type="Proteomes" id="UP001617427">
    <property type="component" value="Unassembled WGS sequence"/>
</dbReference>
<feature type="region of interest" description="Disordered" evidence="4">
    <location>
        <begin position="523"/>
        <end position="542"/>
    </location>
</feature>
<dbReference type="SUPFAM" id="SSF58104">
    <property type="entry name" value="Methyl-accepting chemotaxis protein (MCP) signaling domain"/>
    <property type="match status" value="1"/>
</dbReference>
<keyword evidence="5" id="KW-0472">Membrane</keyword>
<dbReference type="PROSITE" id="PS50111">
    <property type="entry name" value="CHEMOTAXIS_TRANSDUC_2"/>
    <property type="match status" value="1"/>
</dbReference>
<dbReference type="InterPro" id="IPR004090">
    <property type="entry name" value="Chemotax_Me-accpt_rcpt"/>
</dbReference>
<dbReference type="InterPro" id="IPR003660">
    <property type="entry name" value="HAMP_dom"/>
</dbReference>
<evidence type="ECO:0000259" key="6">
    <source>
        <dbReference type="PROSITE" id="PS50111"/>
    </source>
</evidence>
<evidence type="ECO:0000256" key="4">
    <source>
        <dbReference type="SAM" id="MobiDB-lite"/>
    </source>
</evidence>
<dbReference type="InterPro" id="IPR051310">
    <property type="entry name" value="MCP_chemotaxis"/>
</dbReference>
<dbReference type="CDD" id="cd11386">
    <property type="entry name" value="MCP_signal"/>
    <property type="match status" value="1"/>
</dbReference>
<dbReference type="EMBL" id="JBIUZV010000008">
    <property type="protein sequence ID" value="MFJ3047215.1"/>
    <property type="molecule type" value="Genomic_DNA"/>
</dbReference>
<name>A0ABW8F1Q3_9BURK</name>
<dbReference type="PROSITE" id="PS50885">
    <property type="entry name" value="HAMP"/>
    <property type="match status" value="1"/>
</dbReference>
<evidence type="ECO:0000313" key="8">
    <source>
        <dbReference type="EMBL" id="MFJ3047215.1"/>
    </source>
</evidence>
<dbReference type="Pfam" id="PF00672">
    <property type="entry name" value="HAMP"/>
    <property type="match status" value="1"/>
</dbReference>
<dbReference type="InterPro" id="IPR047347">
    <property type="entry name" value="YvaQ-like_sensor"/>
</dbReference>
<evidence type="ECO:0000259" key="7">
    <source>
        <dbReference type="PROSITE" id="PS50885"/>
    </source>
</evidence>
<sequence length="542" mass="58102">MKIISNMSIGKRLALGFGLILALSIVITSIGFWRLQALSEATHEMMRQPLAKERLISDWYANLYGGIRRTLAIAKSADPSLTEYFAQDAATSSKNSAETQSKIEPLIKSEEERAAFAQIAVERKAYLAGRDEINKVKDTGDLAESNRVLDQVFVPAANRYLDAMQKLQQIQRDAIDHMAQDIDAIAARSKMLMLGLEILVLAFGVLCSWWLTASIIKPLRTAVDVSRRVAQGDLSAQFKAESRDETGQLLAALKDMNDSLRNIVSQVRNGTDTIANASGEIASGNLDLSARTEQQAGSLEETASAMEELTSTVKQNADNARQANQLANSASAVAMQGGSVVGQVVQTMSSINDSSRKIVDIISVIDGIAFQTNILALNAAVEAARAGEQGRGFAVVASEVRSLAQRSAAAAKEIKELIDDSVDKVGAGSRLVEQAGQTMAEVVESVRRVTDVVAEITAASQEQSTGIEEINRAITLMDESTQQNAALVEQAAAAARSMQDQAADLASLVSVFRLQGGLEYGANGADDGRTIEMPQPSPRLED</sequence>
<evidence type="ECO:0000256" key="2">
    <source>
        <dbReference type="ARBA" id="ARBA00029447"/>
    </source>
</evidence>
<comment type="caution">
    <text evidence="8">The sequence shown here is derived from an EMBL/GenBank/DDBJ whole genome shotgun (WGS) entry which is preliminary data.</text>
</comment>
<keyword evidence="3" id="KW-0807">Transducer</keyword>
<feature type="domain" description="HAMP" evidence="7">
    <location>
        <begin position="213"/>
        <end position="265"/>
    </location>
</feature>
<reference evidence="8 9" key="1">
    <citation type="submission" date="2024-10" db="EMBL/GenBank/DDBJ databases">
        <title>The Natural Products Discovery Center: Release of the First 8490 Sequenced Strains for Exploring Actinobacteria Biosynthetic Diversity.</title>
        <authorList>
            <person name="Kalkreuter E."/>
            <person name="Kautsar S.A."/>
            <person name="Yang D."/>
            <person name="Bader C.D."/>
            <person name="Teijaro C.N."/>
            <person name="Fluegel L."/>
            <person name="Davis C.M."/>
            <person name="Simpson J.R."/>
            <person name="Lauterbach L."/>
            <person name="Steele A.D."/>
            <person name="Gui C."/>
            <person name="Meng S."/>
            <person name="Li G."/>
            <person name="Viehrig K."/>
            <person name="Ye F."/>
            <person name="Su P."/>
            <person name="Kiefer A.F."/>
            <person name="Nichols A."/>
            <person name="Cepeda A.J."/>
            <person name="Yan W."/>
            <person name="Fan B."/>
            <person name="Jiang Y."/>
            <person name="Adhikari A."/>
            <person name="Zheng C.-J."/>
            <person name="Schuster L."/>
            <person name="Cowan T.M."/>
            <person name="Smanski M.J."/>
            <person name="Chevrette M.G."/>
            <person name="De Carvalho L.P.S."/>
            <person name="Shen B."/>
        </authorList>
    </citation>
    <scope>NUCLEOTIDE SEQUENCE [LARGE SCALE GENOMIC DNA]</scope>
    <source>
        <strain evidence="8 9">NPDC087045</strain>
    </source>
</reference>
<keyword evidence="9" id="KW-1185">Reference proteome</keyword>
<dbReference type="PANTHER" id="PTHR43531">
    <property type="entry name" value="PROTEIN ICFG"/>
    <property type="match status" value="1"/>
</dbReference>
<proteinExistence type="inferred from homology"/>
<evidence type="ECO:0000256" key="5">
    <source>
        <dbReference type="SAM" id="Phobius"/>
    </source>
</evidence>
<dbReference type="SMART" id="SM00283">
    <property type="entry name" value="MA"/>
    <property type="match status" value="1"/>
</dbReference>
<dbReference type="Pfam" id="PF00015">
    <property type="entry name" value="MCPsignal"/>
    <property type="match status" value="1"/>
</dbReference>
<accession>A0ABW8F1Q3</accession>
<dbReference type="Gene3D" id="1.10.287.950">
    <property type="entry name" value="Methyl-accepting chemotaxis protein"/>
    <property type="match status" value="1"/>
</dbReference>
<keyword evidence="5" id="KW-0812">Transmembrane</keyword>
<dbReference type="PANTHER" id="PTHR43531:SF14">
    <property type="entry name" value="METHYL-ACCEPTING CHEMOTAXIS PROTEIN I-RELATED"/>
    <property type="match status" value="1"/>
</dbReference>
<keyword evidence="5" id="KW-1133">Transmembrane helix</keyword>
<gene>
    <name evidence="8" type="ORF">ACIPEN_15415</name>
</gene>
<evidence type="ECO:0000256" key="1">
    <source>
        <dbReference type="ARBA" id="ARBA00022481"/>
    </source>
</evidence>
<dbReference type="RefSeq" id="WP_402701730.1">
    <property type="nucleotide sequence ID" value="NZ_JBIUZV010000008.1"/>
</dbReference>
<dbReference type="PRINTS" id="PR00260">
    <property type="entry name" value="CHEMTRNSDUCR"/>
</dbReference>
<feature type="domain" description="Methyl-accepting transducer" evidence="6">
    <location>
        <begin position="270"/>
        <end position="499"/>
    </location>
</feature>
<dbReference type="InterPro" id="IPR024478">
    <property type="entry name" value="HlyB_4HB_MCP"/>
</dbReference>
<comment type="similarity">
    <text evidence="2">Belongs to the methyl-accepting chemotaxis (MCP) protein family.</text>
</comment>
<dbReference type="CDD" id="cd19411">
    <property type="entry name" value="MCP2201-like_sensor"/>
    <property type="match status" value="1"/>
</dbReference>
<dbReference type="InterPro" id="IPR004089">
    <property type="entry name" value="MCPsignal_dom"/>
</dbReference>
<evidence type="ECO:0000313" key="9">
    <source>
        <dbReference type="Proteomes" id="UP001617427"/>
    </source>
</evidence>
<feature type="transmembrane region" description="Helical" evidence="5">
    <location>
        <begin position="12"/>
        <end position="35"/>
    </location>
</feature>